<protein>
    <submittedName>
        <fullName evidence="1">Uncharacterized protein</fullName>
    </submittedName>
</protein>
<sequence>MCPNISKKYSKFNKKFFTCLRDVLQIIDNDDGCENISKSLRSLMYINGGYVSSKMI</sequence>
<evidence type="ECO:0000313" key="1">
    <source>
        <dbReference type="EMBL" id="PKY58102.1"/>
    </source>
</evidence>
<accession>A0A2I1HGU9</accession>
<dbReference type="Proteomes" id="UP000234323">
    <property type="component" value="Unassembled WGS sequence"/>
</dbReference>
<gene>
    <name evidence="1" type="ORF">RhiirA4_411986</name>
</gene>
<dbReference type="AlphaFoldDB" id="A0A2I1HGU9"/>
<proteinExistence type="predicted"/>
<name>A0A2I1HGU9_9GLOM</name>
<dbReference type="EMBL" id="LLXI01002850">
    <property type="protein sequence ID" value="PKY58102.1"/>
    <property type="molecule type" value="Genomic_DNA"/>
</dbReference>
<reference evidence="1 2" key="1">
    <citation type="submission" date="2015-10" db="EMBL/GenBank/DDBJ databases">
        <title>Genome analyses suggest a sexual origin of heterokaryosis in a supposedly ancient asexual fungus.</title>
        <authorList>
            <person name="Ropars J."/>
            <person name="Sedzielewska K."/>
            <person name="Noel J."/>
            <person name="Charron P."/>
            <person name="Farinelli L."/>
            <person name="Marton T."/>
            <person name="Kruger M."/>
            <person name="Pelin A."/>
            <person name="Brachmann A."/>
            <person name="Corradi N."/>
        </authorList>
    </citation>
    <scope>NUCLEOTIDE SEQUENCE [LARGE SCALE GENOMIC DNA]</scope>
    <source>
        <strain evidence="1 2">A4</strain>
    </source>
</reference>
<comment type="caution">
    <text evidence="1">The sequence shown here is derived from an EMBL/GenBank/DDBJ whole genome shotgun (WGS) entry which is preliminary data.</text>
</comment>
<evidence type="ECO:0000313" key="2">
    <source>
        <dbReference type="Proteomes" id="UP000234323"/>
    </source>
</evidence>
<keyword evidence="2" id="KW-1185">Reference proteome</keyword>
<organism evidence="1 2">
    <name type="scientific">Rhizophagus irregularis</name>
    <dbReference type="NCBI Taxonomy" id="588596"/>
    <lineage>
        <taxon>Eukaryota</taxon>
        <taxon>Fungi</taxon>
        <taxon>Fungi incertae sedis</taxon>
        <taxon>Mucoromycota</taxon>
        <taxon>Glomeromycotina</taxon>
        <taxon>Glomeromycetes</taxon>
        <taxon>Glomerales</taxon>
        <taxon>Glomeraceae</taxon>
        <taxon>Rhizophagus</taxon>
    </lineage>
</organism>